<gene>
    <name evidence="2" type="ORF">G7034_04330</name>
</gene>
<feature type="domain" description="Putative restriction endonuclease" evidence="1">
    <location>
        <begin position="20"/>
        <end position="189"/>
    </location>
</feature>
<keyword evidence="2" id="KW-0540">Nuclease</keyword>
<keyword evidence="2" id="KW-0255">Endonuclease</keyword>
<dbReference type="Gene3D" id="3.90.1570.10">
    <property type="entry name" value="tt1808, chain A"/>
    <property type="match status" value="1"/>
</dbReference>
<dbReference type="PANTHER" id="PTHR36558">
    <property type="entry name" value="GLR1098 PROTEIN"/>
    <property type="match status" value="1"/>
</dbReference>
<keyword evidence="2" id="KW-0378">Hydrolase</keyword>
<dbReference type="GO" id="GO:0004519">
    <property type="term" value="F:endonuclease activity"/>
    <property type="evidence" value="ECO:0007669"/>
    <property type="project" value="UniProtKB-KW"/>
</dbReference>
<dbReference type="InterPro" id="IPR011335">
    <property type="entry name" value="Restrct_endonuc-II-like"/>
</dbReference>
<dbReference type="AlphaFoldDB" id="A0A967AFC4"/>
<comment type="caution">
    <text evidence="2">The sequence shown here is derived from an EMBL/GenBank/DDBJ whole genome shotgun (WGS) entry which is preliminary data.</text>
</comment>
<evidence type="ECO:0000313" key="3">
    <source>
        <dbReference type="Proteomes" id="UP000643701"/>
    </source>
</evidence>
<dbReference type="SUPFAM" id="SSF52980">
    <property type="entry name" value="Restriction endonuclease-like"/>
    <property type="match status" value="1"/>
</dbReference>
<dbReference type="RefSeq" id="WP_166399743.1">
    <property type="nucleotide sequence ID" value="NZ_JAANAS010000038.1"/>
</dbReference>
<dbReference type="Proteomes" id="UP000643701">
    <property type="component" value="Unassembled WGS sequence"/>
</dbReference>
<protein>
    <submittedName>
        <fullName evidence="2">Uma2 family endonuclease</fullName>
    </submittedName>
</protein>
<accession>A0A967AFC4</accession>
<dbReference type="InterPro" id="IPR008538">
    <property type="entry name" value="Uma2"/>
</dbReference>
<name>A0A967AFC4_9FLAO</name>
<keyword evidence="3" id="KW-1185">Reference proteome</keyword>
<organism evidence="2 3">
    <name type="scientific">Psychroflexus maritimus</name>
    <dbReference type="NCBI Taxonomy" id="2714865"/>
    <lineage>
        <taxon>Bacteria</taxon>
        <taxon>Pseudomonadati</taxon>
        <taxon>Bacteroidota</taxon>
        <taxon>Flavobacteriia</taxon>
        <taxon>Flavobacteriales</taxon>
        <taxon>Flavobacteriaceae</taxon>
        <taxon>Psychroflexus</taxon>
    </lineage>
</organism>
<reference evidence="2" key="1">
    <citation type="submission" date="2020-03" db="EMBL/GenBank/DDBJ databases">
        <title>Psychroflexus Maritimus sp. nov., isolate from marine sediment.</title>
        <authorList>
            <person name="Zhong Y.-L."/>
        </authorList>
    </citation>
    <scope>NUCLEOTIDE SEQUENCE</scope>
    <source>
        <strain evidence="2">C1</strain>
    </source>
</reference>
<dbReference type="InterPro" id="IPR012296">
    <property type="entry name" value="Nuclease_put_TT1808"/>
</dbReference>
<evidence type="ECO:0000259" key="1">
    <source>
        <dbReference type="Pfam" id="PF05685"/>
    </source>
</evidence>
<dbReference type="EMBL" id="JAANAS010000038">
    <property type="protein sequence ID" value="NGZ89476.1"/>
    <property type="molecule type" value="Genomic_DNA"/>
</dbReference>
<proteinExistence type="predicted"/>
<sequence length="199" mass="23268">MKPVTDINELDFKKQYTYADYLTWRFNERVELIKGWLYKMSPAPRRYHQKIEGILFYEFFNFLKLNSCEVYQSPFDVRLKKNIEKNDEIDTVVQPDICIICDLEKLDDAGCLGAPVLIVEVLSVSTAKKDYNEKFNLYEENSVKEYWIADPANKSIEIFSLINSKYESLGLFNEIEGKQEVVGSLFPELKIPLTSIFTE</sequence>
<dbReference type="Pfam" id="PF05685">
    <property type="entry name" value="Uma2"/>
    <property type="match status" value="1"/>
</dbReference>
<dbReference type="CDD" id="cd06260">
    <property type="entry name" value="DUF820-like"/>
    <property type="match status" value="1"/>
</dbReference>
<evidence type="ECO:0000313" key="2">
    <source>
        <dbReference type="EMBL" id="NGZ89476.1"/>
    </source>
</evidence>
<dbReference type="PANTHER" id="PTHR36558:SF1">
    <property type="entry name" value="RESTRICTION ENDONUCLEASE DOMAIN-CONTAINING PROTEIN-RELATED"/>
    <property type="match status" value="1"/>
</dbReference>